<dbReference type="Proteomes" id="UP000702544">
    <property type="component" value="Unassembled WGS sequence"/>
</dbReference>
<protein>
    <recommendedName>
        <fullName evidence="3">WD40-like Beta Propeller Repeat</fullName>
    </recommendedName>
</protein>
<evidence type="ECO:0008006" key="3">
    <source>
        <dbReference type="Google" id="ProtNLM"/>
    </source>
</evidence>
<dbReference type="EMBL" id="JAACAK010000022">
    <property type="protein sequence ID" value="NIR74071.1"/>
    <property type="molecule type" value="Genomic_DNA"/>
</dbReference>
<dbReference type="PROSITE" id="PS51257">
    <property type="entry name" value="PROKAR_LIPOPROTEIN"/>
    <property type="match status" value="1"/>
</dbReference>
<dbReference type="AlphaFoldDB" id="A0AAE5C814"/>
<dbReference type="InterPro" id="IPR011659">
    <property type="entry name" value="WD40"/>
</dbReference>
<evidence type="ECO:0000313" key="2">
    <source>
        <dbReference type="Proteomes" id="UP000702544"/>
    </source>
</evidence>
<dbReference type="Gene3D" id="2.120.10.30">
    <property type="entry name" value="TolB, C-terminal domain"/>
    <property type="match status" value="1"/>
</dbReference>
<proteinExistence type="predicted"/>
<name>A0AAE5C814_9BACT</name>
<evidence type="ECO:0000313" key="1">
    <source>
        <dbReference type="EMBL" id="NIR74071.1"/>
    </source>
</evidence>
<dbReference type="Pfam" id="PF07676">
    <property type="entry name" value="PD40"/>
    <property type="match status" value="2"/>
</dbReference>
<reference evidence="1 2" key="1">
    <citation type="submission" date="2020-01" db="EMBL/GenBank/DDBJ databases">
        <title>Genomes assembled from Gulf of Kutch pelagic sediment metagenomes.</title>
        <authorList>
            <person name="Chandrashekar M."/>
            <person name="Mahajan M.S."/>
            <person name="Dave K.J."/>
            <person name="Vatsa P."/>
            <person name="Nathani N.M."/>
        </authorList>
    </citation>
    <scope>NUCLEOTIDE SEQUENCE [LARGE SCALE GENOMIC DNA]</scope>
    <source>
        <strain evidence="1">KS3-K002</strain>
    </source>
</reference>
<dbReference type="InterPro" id="IPR011042">
    <property type="entry name" value="6-blade_b-propeller_TolB-like"/>
</dbReference>
<comment type="caution">
    <text evidence="1">The sequence shown here is derived from an EMBL/GenBank/DDBJ whole genome shotgun (WGS) entry which is preliminary data.</text>
</comment>
<organism evidence="1 2">
    <name type="scientific">Candidatus Kutchimonas denitrificans</name>
    <dbReference type="NCBI Taxonomy" id="3056748"/>
    <lineage>
        <taxon>Bacteria</taxon>
        <taxon>Pseudomonadati</taxon>
        <taxon>Gemmatimonadota</taxon>
        <taxon>Gemmatimonadia</taxon>
        <taxon>Candidatus Palauibacterales</taxon>
        <taxon>Candidatus Palauibacteraceae</taxon>
        <taxon>Candidatus Kutchimonas</taxon>
    </lineage>
</organism>
<sequence length="356" mass="39289">MDSAPLRPSKLALVFLLLVAGAGCGRESEGPFPLLTGAYLGQTPPGDSARLFAPGIVSNGMFNRDLAMTPDGNEMYWSTIVGPYTVIMSSQRVDGRWTRPRVAPFSNNPEYMNLEPHIAPDGQRFYFLSNRPRGGGPMPRDQIGRWVNQDIWVMDRLEDGWGAPYNLGPPVNSEDEEYFPSVTRDGTIYFTRAPAGTQESYIYRSRRRANGYAEPERLPAQVNSGQVQFNAFVAPDESYVIVSVFGRSDSMGGTDYYIVFRSESDEWSEPINMGQPVNSSSGGEYSAFVSPDGQFLFFMSARPGPLGELPDSLTVARLERTYDGPGNGNPDIYWIGAGLIDDLRARASWGPDPESE</sequence>
<gene>
    <name evidence="1" type="ORF">GWO12_03015</name>
</gene>
<dbReference type="SUPFAM" id="SSF82171">
    <property type="entry name" value="DPP6 N-terminal domain-like"/>
    <property type="match status" value="1"/>
</dbReference>
<accession>A0AAE5C814</accession>